<dbReference type="CDD" id="cd00064">
    <property type="entry name" value="FU"/>
    <property type="match status" value="2"/>
</dbReference>
<keyword evidence="1" id="KW-0472">Membrane</keyword>
<evidence type="ECO:0000313" key="4">
    <source>
        <dbReference type="Proteomes" id="UP000009168"/>
    </source>
</evidence>
<feature type="transmembrane region" description="Helical" evidence="1">
    <location>
        <begin position="1079"/>
        <end position="1099"/>
    </location>
</feature>
<organism evidence="3 4">
    <name type="scientific">Tetrahymena thermophila (strain SB210)</name>
    <dbReference type="NCBI Taxonomy" id="312017"/>
    <lineage>
        <taxon>Eukaryota</taxon>
        <taxon>Sar</taxon>
        <taxon>Alveolata</taxon>
        <taxon>Ciliophora</taxon>
        <taxon>Intramacronucleata</taxon>
        <taxon>Oligohymenophorea</taxon>
        <taxon>Hymenostomatida</taxon>
        <taxon>Tetrahymenina</taxon>
        <taxon>Tetrahymenidae</taxon>
        <taxon>Tetrahymena</taxon>
    </lineage>
</organism>
<accession>W7XLN2</accession>
<dbReference type="SMART" id="SM00261">
    <property type="entry name" value="FU"/>
    <property type="match status" value="7"/>
</dbReference>
<dbReference type="InterPro" id="IPR037221">
    <property type="entry name" value="H-type_lectin_dom_sf"/>
</dbReference>
<dbReference type="GeneID" id="24438841"/>
<gene>
    <name evidence="3" type="ORF">TTHERM_000415818</name>
</gene>
<keyword evidence="1" id="KW-0812">Transmembrane</keyword>
<dbReference type="InterPro" id="IPR019019">
    <property type="entry name" value="H-type_lectin_domain"/>
</dbReference>
<dbReference type="EMBL" id="GG662856">
    <property type="protein sequence ID" value="EWS76584.1"/>
    <property type="molecule type" value="Genomic_DNA"/>
</dbReference>
<dbReference type="KEGG" id="tet:TTHERM_000415818"/>
<protein>
    <submittedName>
        <fullName evidence="3">H-type lectin domain protein</fullName>
    </submittedName>
</protein>
<feature type="transmembrane region" description="Helical" evidence="1">
    <location>
        <begin position="1143"/>
        <end position="1161"/>
    </location>
</feature>
<feature type="transmembrane region" description="Helical" evidence="1">
    <location>
        <begin position="16"/>
        <end position="39"/>
    </location>
</feature>
<keyword evidence="4" id="KW-1185">Reference proteome</keyword>
<dbReference type="Gene3D" id="2.60.40.2080">
    <property type="match status" value="1"/>
</dbReference>
<dbReference type="PANTHER" id="PTHR23275">
    <property type="entry name" value="CABRIOLET.-RELATED"/>
    <property type="match status" value="1"/>
</dbReference>
<dbReference type="GO" id="GO:0007155">
    <property type="term" value="P:cell adhesion"/>
    <property type="evidence" value="ECO:0007669"/>
    <property type="project" value="InterPro"/>
</dbReference>
<name>W7XLN2_TETTS</name>
<keyword evidence="1" id="KW-1133">Transmembrane helix</keyword>
<evidence type="ECO:0000313" key="3">
    <source>
        <dbReference type="EMBL" id="EWS76584.1"/>
    </source>
</evidence>
<sequence>MKQLEIYKRILRYNNLFFYLIIKSIFIIFFFHQLILLIVQLNGGKYQVSKSHQKLTINQINLWSNFNLLLFKIMQAITQGFNKIIYMLLQDKKIRNAKLFLLQIPLQKFKIKLSDFILLFQNEFLFFSNEKYLILKNISMIILKQKQSFEMRIINFLKNNQICYIEFNDLFILLKINYFEIEFIFLKNLISNLQNKKNKKQFKKKYIQNCFQMKKILIFSIVLNLLLQYTFTQKYIQSSSSQSGVMEFARFQSNNYCAQVDQTANLSNKFSQQFNSVPQIFIGVIFFDLDTTTLRNAFNFTVISVNQNQVSIQLNKYGGTCIFGMKISYFATVDQDVQIQNYILTFNQLSDIQTQNNKQYQFTIPQKLAYQRGVQCAITGFDSTYQISPSSDISYLHRNLATATQVDSSNNFYQIQIEAPDLSVNLKIIYINCIEYYIDQAGDYSMIHNIQQVQTTQQITTNQNFQINLDPSFTGNTITSFLGLQQFDLSQYKALRLEYQNFNFQINQLSFQVITWYFSILYSSTALFFQHQMIDCQTSFNKINSNDLKQCVSRCLDGQYAANFQTTQVCSPCNPICKTCSSLNVCTSCQSNQFVDPSTQSCSNCDTSCLTCQNSSTQCLSCPQGLFLYNQKCYSIQPQGTYCDQNQICQDCQRSYQCKFCDNTLQICISCINQSLYFLNGVCSNIQPPNTYCNLQKICQKCPDSCNGCDLNLNCTQCANPQNFFYFGKCLQQQPQNTYCSVNFGFQKFCQNCHPACSQCFGQQLDQCSACQLGYQLVGSSCLCQQGYGYSSVSQQCEACQISGCIQCSKSLNQCEICQDQLLLDQATGKCYCSNPQQYYQTKLQSCFQNNIHFCKVSSKFQNTCEQCLDGYYNFNKLLCSYCGKSKYTDSQNQCNNDCQPQCIICSNKSTCLLFQDEVNSNTNGNLPINPNQNICHYSCGLCNGSGQSNCLTCSSQTRVYDIQQQTCNCKNGSFDKGDAECQAAFDFQQNYLWILQTIFVTFLITQSSLVFFSQFRKANLNFNLIQQLIFISYDKTLSMSLNYAQTMKQFQYLSLVTFIPISLVNESNSQITQKCNQILILLIFQVAVLSAFFIQNFLKNQKLKYFYKEMLFSCNRLTSTMNIALILQLLIKEIKDIYKSTLVLLIIASLIQLILQILVFRKIYLDYQANFQITSPQNNGQNLSLIFKYPYISFQTRDQYLILNAILEVKRIINGLMFALFSQNGYEYQILSGISLFIIIIIIYLKPFNSLLANLEAIIIEFLISSCFILHQFYSKNIYQNNGTPYLLIIMIIIIVIQLFAIIQCAIQVFFFIYQKIKSYKFQSSNSTTIELLPQYIQKDKIDNILASKMFNYKVFRVKNNKIVQI</sequence>
<feature type="transmembrane region" description="Helical" evidence="1">
    <location>
        <begin position="1287"/>
        <end position="1315"/>
    </location>
</feature>
<reference evidence="4" key="1">
    <citation type="journal article" date="2006" name="PLoS Biol.">
        <title>Macronuclear genome sequence of the ciliate Tetrahymena thermophila, a model eukaryote.</title>
        <authorList>
            <person name="Eisen J.A."/>
            <person name="Coyne R.S."/>
            <person name="Wu M."/>
            <person name="Wu D."/>
            <person name="Thiagarajan M."/>
            <person name="Wortman J.R."/>
            <person name="Badger J.H."/>
            <person name="Ren Q."/>
            <person name="Amedeo P."/>
            <person name="Jones K.M."/>
            <person name="Tallon L.J."/>
            <person name="Delcher A.L."/>
            <person name="Salzberg S.L."/>
            <person name="Silva J.C."/>
            <person name="Haas B.J."/>
            <person name="Majoros W.H."/>
            <person name="Farzad M."/>
            <person name="Carlton J.M."/>
            <person name="Smith R.K. Jr."/>
            <person name="Garg J."/>
            <person name="Pearlman R.E."/>
            <person name="Karrer K.M."/>
            <person name="Sun L."/>
            <person name="Manning G."/>
            <person name="Elde N.C."/>
            <person name="Turkewitz A.P."/>
            <person name="Asai D.J."/>
            <person name="Wilkes D.E."/>
            <person name="Wang Y."/>
            <person name="Cai H."/>
            <person name="Collins K."/>
            <person name="Stewart B.A."/>
            <person name="Lee S.R."/>
            <person name="Wilamowska K."/>
            <person name="Weinberg Z."/>
            <person name="Ruzzo W.L."/>
            <person name="Wloga D."/>
            <person name="Gaertig J."/>
            <person name="Frankel J."/>
            <person name="Tsao C.-C."/>
            <person name="Gorovsky M.A."/>
            <person name="Keeling P.J."/>
            <person name="Waller R.F."/>
            <person name="Patron N.J."/>
            <person name="Cherry J.M."/>
            <person name="Stover N.A."/>
            <person name="Krieger C.J."/>
            <person name="del Toro C."/>
            <person name="Ryder H.F."/>
            <person name="Williamson S.C."/>
            <person name="Barbeau R.A."/>
            <person name="Hamilton E.P."/>
            <person name="Orias E."/>
        </authorList>
    </citation>
    <scope>NUCLEOTIDE SEQUENCE [LARGE SCALE GENOMIC DNA]</scope>
    <source>
        <strain evidence="4">SB210</strain>
    </source>
</reference>
<dbReference type="GO" id="GO:0030246">
    <property type="term" value="F:carbohydrate binding"/>
    <property type="evidence" value="ECO:0007669"/>
    <property type="project" value="InterPro"/>
</dbReference>
<dbReference type="SUPFAM" id="SSF141086">
    <property type="entry name" value="Agglutinin HPA-like"/>
    <property type="match status" value="1"/>
</dbReference>
<dbReference type="Pfam" id="PF09458">
    <property type="entry name" value="H_lectin"/>
    <property type="match status" value="1"/>
</dbReference>
<dbReference type="InParanoid" id="W7XLN2"/>
<evidence type="ECO:0000256" key="1">
    <source>
        <dbReference type="SAM" id="Phobius"/>
    </source>
</evidence>
<feature type="transmembrane region" description="Helical" evidence="1">
    <location>
        <begin position="1258"/>
        <end position="1275"/>
    </location>
</feature>
<feature type="transmembrane region" description="Helical" evidence="1">
    <location>
        <begin position="1227"/>
        <end position="1246"/>
    </location>
</feature>
<dbReference type="InterPro" id="IPR009030">
    <property type="entry name" value="Growth_fac_rcpt_cys_sf"/>
</dbReference>
<feature type="transmembrane region" description="Helical" evidence="1">
    <location>
        <begin position="992"/>
        <end position="1013"/>
    </location>
</feature>
<dbReference type="OrthoDB" id="300641at2759"/>
<feature type="domain" description="H-type lectin" evidence="2">
    <location>
        <begin position="269"/>
        <end position="332"/>
    </location>
</feature>
<dbReference type="Proteomes" id="UP000009168">
    <property type="component" value="Unassembled WGS sequence"/>
</dbReference>
<evidence type="ECO:0000259" key="2">
    <source>
        <dbReference type="Pfam" id="PF09458"/>
    </source>
</evidence>
<proteinExistence type="predicted"/>
<dbReference type="SUPFAM" id="SSF57184">
    <property type="entry name" value="Growth factor receptor domain"/>
    <property type="match status" value="3"/>
</dbReference>
<dbReference type="Gene3D" id="2.10.220.10">
    <property type="entry name" value="Hormone Receptor, Insulin-like Growth Factor Receptor 1, Chain A, domain 2"/>
    <property type="match status" value="3"/>
</dbReference>
<dbReference type="InterPro" id="IPR006212">
    <property type="entry name" value="Furin_repeat"/>
</dbReference>
<dbReference type="InterPro" id="IPR052798">
    <property type="entry name" value="Giardia_VSA"/>
</dbReference>
<feature type="transmembrane region" description="Helical" evidence="1">
    <location>
        <begin position="1111"/>
        <end position="1131"/>
    </location>
</feature>
<dbReference type="RefSeq" id="XP_012650870.1">
    <property type="nucleotide sequence ID" value="XM_012795416.1"/>
</dbReference>